<evidence type="ECO:0000256" key="7">
    <source>
        <dbReference type="ARBA" id="ARBA00022556"/>
    </source>
</evidence>
<evidence type="ECO:0000256" key="2">
    <source>
        <dbReference type="ARBA" id="ARBA00004496"/>
    </source>
</evidence>
<evidence type="ECO:0000256" key="8">
    <source>
        <dbReference type="ARBA" id="ARBA00023098"/>
    </source>
</evidence>
<protein>
    <recommendedName>
        <fullName evidence="4">3-hydroxyacyl-[acyl-carrier-protein] dehydratase</fullName>
        <ecNumber evidence="4">4.2.1.59</ecNumber>
    </recommendedName>
</protein>
<comment type="similarity">
    <text evidence="3">Belongs to the thioester dehydratase family. FabZ subfamily.</text>
</comment>
<dbReference type="GO" id="GO:0016020">
    <property type="term" value="C:membrane"/>
    <property type="evidence" value="ECO:0007669"/>
    <property type="project" value="GOC"/>
</dbReference>
<dbReference type="Gene3D" id="3.10.129.10">
    <property type="entry name" value="Hotdog Thioesterase"/>
    <property type="match status" value="1"/>
</dbReference>
<evidence type="ECO:0000256" key="9">
    <source>
        <dbReference type="ARBA" id="ARBA00023239"/>
    </source>
</evidence>
<keyword evidence="5" id="KW-0963">Cytoplasm</keyword>
<dbReference type="RefSeq" id="WP_086331089.1">
    <property type="nucleotide sequence ID" value="NZ_NGLE02000001.1"/>
</dbReference>
<evidence type="ECO:0000256" key="10">
    <source>
        <dbReference type="ARBA" id="ARBA00025049"/>
    </source>
</evidence>
<dbReference type="CDD" id="cd01288">
    <property type="entry name" value="FabZ"/>
    <property type="match status" value="1"/>
</dbReference>
<proteinExistence type="inferred from homology"/>
<dbReference type="SUPFAM" id="SSF54637">
    <property type="entry name" value="Thioesterase/thiol ester dehydrase-isomerase"/>
    <property type="match status" value="1"/>
</dbReference>
<dbReference type="InterPro" id="IPR029069">
    <property type="entry name" value="HotDog_dom_sf"/>
</dbReference>
<comment type="function">
    <text evidence="10">Involved in unsaturated fatty acids biosynthesis. Catalyzes the dehydration of short chain beta-hydroxyacyl-ACPs and long chain saturated and unsaturated beta-hydroxyacyl-ACPs.</text>
</comment>
<comment type="catalytic activity">
    <reaction evidence="1">
        <text>a (3R)-hydroxyacyl-[ACP] = a (2E)-enoyl-[ACP] + H2O</text>
        <dbReference type="Rhea" id="RHEA:13097"/>
        <dbReference type="Rhea" id="RHEA-COMP:9925"/>
        <dbReference type="Rhea" id="RHEA-COMP:9945"/>
        <dbReference type="ChEBI" id="CHEBI:15377"/>
        <dbReference type="ChEBI" id="CHEBI:78784"/>
        <dbReference type="ChEBI" id="CHEBI:78827"/>
        <dbReference type="EC" id="4.2.1.59"/>
    </reaction>
</comment>
<evidence type="ECO:0000256" key="6">
    <source>
        <dbReference type="ARBA" id="ARBA00022516"/>
    </source>
</evidence>
<dbReference type="GO" id="GO:0019171">
    <property type="term" value="F:(3R)-hydroxyacyl-[acyl-carrier-protein] dehydratase activity"/>
    <property type="evidence" value="ECO:0007669"/>
    <property type="project" value="UniProtKB-EC"/>
</dbReference>
<dbReference type="PANTHER" id="PTHR30272">
    <property type="entry name" value="3-HYDROXYACYL-[ACYL-CARRIER-PROTEIN] DEHYDRATASE"/>
    <property type="match status" value="1"/>
</dbReference>
<evidence type="ECO:0000256" key="3">
    <source>
        <dbReference type="ARBA" id="ARBA00009174"/>
    </source>
</evidence>
<comment type="caution">
    <text evidence="12">The sequence shown here is derived from an EMBL/GenBank/DDBJ whole genome shotgun (WGS) entry which is preliminary data.</text>
</comment>
<keyword evidence="9" id="KW-0456">Lyase</keyword>
<dbReference type="Pfam" id="PF07977">
    <property type="entry name" value="FabA"/>
    <property type="match status" value="1"/>
</dbReference>
<keyword evidence="7" id="KW-0441">Lipid A biosynthesis</keyword>
<dbReference type="EC" id="4.2.1.59" evidence="4"/>
<dbReference type="STRING" id="1834181.A5880_002211"/>
<evidence type="ECO:0000256" key="1">
    <source>
        <dbReference type="ARBA" id="ARBA00001055"/>
    </source>
</evidence>
<name>A0A242CCK5_9ENTE</name>
<accession>A0A242CCK5</accession>
<dbReference type="GO" id="GO:0009245">
    <property type="term" value="P:lipid A biosynthetic process"/>
    <property type="evidence" value="ECO:0007669"/>
    <property type="project" value="UniProtKB-KW"/>
</dbReference>
<dbReference type="GO" id="GO:0005737">
    <property type="term" value="C:cytoplasm"/>
    <property type="evidence" value="ECO:0007669"/>
    <property type="project" value="UniProtKB-SubCell"/>
</dbReference>
<evidence type="ECO:0000256" key="5">
    <source>
        <dbReference type="ARBA" id="ARBA00022490"/>
    </source>
</evidence>
<dbReference type="EMBL" id="NGLE02000001">
    <property type="protein sequence ID" value="MEI5993679.1"/>
    <property type="molecule type" value="Genomic_DNA"/>
</dbReference>
<evidence type="ECO:0000313" key="12">
    <source>
        <dbReference type="EMBL" id="OTO07941.1"/>
    </source>
</evidence>
<dbReference type="InterPro" id="IPR013114">
    <property type="entry name" value="FabA_FabZ"/>
</dbReference>
<comment type="subcellular location">
    <subcellularLocation>
        <location evidence="2">Cytoplasm</location>
    </subcellularLocation>
</comment>
<dbReference type="EMBL" id="NGLE01000003">
    <property type="protein sequence ID" value="OTO07941.1"/>
    <property type="molecule type" value="Genomic_DNA"/>
</dbReference>
<dbReference type="PANTHER" id="PTHR30272:SF1">
    <property type="entry name" value="3-HYDROXYACYL-[ACYL-CARRIER-PROTEIN] DEHYDRATASE"/>
    <property type="match status" value="1"/>
</dbReference>
<keyword evidence="13" id="KW-1185">Reference proteome</keyword>
<sequence length="144" mass="16625">MEYSKILETLPHRYPMLFVDDIQEIDFGKYVRGIKCVSVNEPWAQGHFPDEPVFPGVLLIETMAQIGGFMFYSDDERSLKAYLSKIEDVKFLKKIRPGDQVIVEAEFVQKVSKFVRVKCKAKVDGKIAAKGIITYYFDTNFELE</sequence>
<gene>
    <name evidence="11" type="ORF">A5880_001226</name>
    <name evidence="12" type="ORF">A5880_002211</name>
</gene>
<dbReference type="OrthoDB" id="9772788at2"/>
<organism evidence="12">
    <name type="scientific">Candidatus Enterococcus mansonii</name>
    <dbReference type="NCBI Taxonomy" id="1834181"/>
    <lineage>
        <taxon>Bacteria</taxon>
        <taxon>Bacillati</taxon>
        <taxon>Bacillota</taxon>
        <taxon>Bacilli</taxon>
        <taxon>Lactobacillales</taxon>
        <taxon>Enterococcaceae</taxon>
        <taxon>Enterococcus</taxon>
    </lineage>
</organism>
<evidence type="ECO:0000313" key="11">
    <source>
        <dbReference type="EMBL" id="MEI5993679.1"/>
    </source>
</evidence>
<dbReference type="FunFam" id="3.10.129.10:FF:000001">
    <property type="entry name" value="3-hydroxyacyl-[acyl-carrier-protein] dehydratase FabZ"/>
    <property type="match status" value="1"/>
</dbReference>
<evidence type="ECO:0000313" key="13">
    <source>
        <dbReference type="Proteomes" id="UP000195139"/>
    </source>
</evidence>
<keyword evidence="6" id="KW-0444">Lipid biosynthesis</keyword>
<dbReference type="NCBIfam" id="NF000582">
    <property type="entry name" value="PRK00006.1"/>
    <property type="match status" value="1"/>
</dbReference>
<dbReference type="Proteomes" id="UP000195139">
    <property type="component" value="Unassembled WGS sequence"/>
</dbReference>
<evidence type="ECO:0000256" key="4">
    <source>
        <dbReference type="ARBA" id="ARBA00013167"/>
    </source>
</evidence>
<dbReference type="AlphaFoldDB" id="A0A242CCK5"/>
<reference evidence="11 13" key="2">
    <citation type="submission" date="2018-07" db="EMBL/GenBank/DDBJ databases">
        <title>The Genome Sequence of Enterococcus sp. DIV0659b.</title>
        <authorList>
            <consortium name="The Broad Institute Genomics Platform"/>
            <consortium name="The Broad Institute Genomic Center for Infectious Diseases"/>
            <person name="Earl A."/>
            <person name="Manson A."/>
            <person name="Schwartman J."/>
            <person name="Gilmore M."/>
            <person name="Abouelleil A."/>
            <person name="Cao P."/>
            <person name="Chapman S."/>
            <person name="Cusick C."/>
            <person name="Shea T."/>
            <person name="Young S."/>
            <person name="Neafsey D."/>
            <person name="Nusbaum C."/>
            <person name="Birren B."/>
        </authorList>
    </citation>
    <scope>NUCLEOTIDE SEQUENCE [LARGE SCALE GENOMIC DNA]</scope>
    <source>
        <strain evidence="11 13">4G2_DIV0659</strain>
    </source>
</reference>
<keyword evidence="8" id="KW-0443">Lipid metabolism</keyword>
<reference evidence="12" key="1">
    <citation type="submission" date="2017-05" db="EMBL/GenBank/DDBJ databases">
        <title>The Genome Sequence of Enterococcus sp. 4G2_DIV0659.</title>
        <authorList>
            <consortium name="The Broad Institute Genomics Platform"/>
            <consortium name="The Broad Institute Genomic Center for Infectious Diseases"/>
            <person name="Earl A."/>
            <person name="Manson A."/>
            <person name="Schwartman J."/>
            <person name="Gilmore M."/>
            <person name="Abouelleil A."/>
            <person name="Cao P."/>
            <person name="Chapman S."/>
            <person name="Cusick C."/>
            <person name="Shea T."/>
            <person name="Young S."/>
            <person name="Neafsey D."/>
            <person name="Nusbaum C."/>
            <person name="Birren B."/>
        </authorList>
    </citation>
    <scope>NUCLEOTIDE SEQUENCE [LARGE SCALE GENOMIC DNA]</scope>
    <source>
        <strain evidence="12">4G2_DIV0659</strain>
    </source>
</reference>